<dbReference type="Proteomes" id="UP001430804">
    <property type="component" value="Unassembled WGS sequence"/>
</dbReference>
<protein>
    <recommendedName>
        <fullName evidence="3">Chaperone modulatory protein CbpM</fullName>
    </recommendedName>
</protein>
<comment type="caution">
    <text evidence="1">The sequence shown here is derived from an EMBL/GenBank/DDBJ whole genome shotgun (WGS) entry which is preliminary data.</text>
</comment>
<keyword evidence="2" id="KW-1185">Reference proteome</keyword>
<evidence type="ECO:0008006" key="3">
    <source>
        <dbReference type="Google" id="ProtNLM"/>
    </source>
</evidence>
<reference evidence="1" key="1">
    <citation type="submission" date="2021-07" db="EMBL/GenBank/DDBJ databases">
        <title>Pseudohoeflea marina sp. nov. a polyhydroxyalcanoate-producing bacterium.</title>
        <authorList>
            <person name="Zheng W."/>
            <person name="Yu S."/>
            <person name="Huang Y."/>
        </authorList>
    </citation>
    <scope>NUCLEOTIDE SEQUENCE</scope>
    <source>
        <strain evidence="1">DP4N28-3</strain>
    </source>
</reference>
<name>A0ABS6WQJ7_9HYPH</name>
<accession>A0ABS6WQJ7</accession>
<sequence>MTSFYTEEQVLTRVGRLTRLRLVSYVEADIVRPLATESGPAYRPVDVARLELLSELTEEFELADDTLAIIVSLLDQLHDARADLRTLADAIAREPLEVRARLGQALVRRRG</sequence>
<organism evidence="1 2">
    <name type="scientific">Pseudohoeflea coraliihabitans</name>
    <dbReference type="NCBI Taxonomy" id="2860393"/>
    <lineage>
        <taxon>Bacteria</taxon>
        <taxon>Pseudomonadati</taxon>
        <taxon>Pseudomonadota</taxon>
        <taxon>Alphaproteobacteria</taxon>
        <taxon>Hyphomicrobiales</taxon>
        <taxon>Rhizobiaceae</taxon>
        <taxon>Pseudohoeflea</taxon>
    </lineage>
</organism>
<dbReference type="EMBL" id="JAHWQX010000003">
    <property type="protein sequence ID" value="MBW3097923.1"/>
    <property type="molecule type" value="Genomic_DNA"/>
</dbReference>
<proteinExistence type="predicted"/>
<evidence type="ECO:0000313" key="1">
    <source>
        <dbReference type="EMBL" id="MBW3097923.1"/>
    </source>
</evidence>
<evidence type="ECO:0000313" key="2">
    <source>
        <dbReference type="Proteomes" id="UP001430804"/>
    </source>
</evidence>
<dbReference type="RefSeq" id="WP_219201876.1">
    <property type="nucleotide sequence ID" value="NZ_JAHWQX010000003.1"/>
</dbReference>
<gene>
    <name evidence="1" type="ORF">KY465_11590</name>
</gene>